<geneLocation type="plasmid" evidence="2 3">
    <name>unnamed4</name>
</geneLocation>
<proteinExistence type="predicted"/>
<keyword evidence="1" id="KW-1133">Transmembrane helix</keyword>
<keyword evidence="2" id="KW-0614">Plasmid</keyword>
<gene>
    <name evidence="2" type="ORF">MTP16_25410</name>
</gene>
<feature type="transmembrane region" description="Helical" evidence="1">
    <location>
        <begin position="83"/>
        <end position="102"/>
    </location>
</feature>
<protein>
    <submittedName>
        <fullName evidence="2">Uncharacterized protein</fullName>
    </submittedName>
</protein>
<dbReference type="RefSeq" id="WP_243521035.1">
    <property type="nucleotide sequence ID" value="NZ_CP094538.1"/>
</dbReference>
<evidence type="ECO:0000313" key="2">
    <source>
        <dbReference type="EMBL" id="UOE36818.1"/>
    </source>
</evidence>
<evidence type="ECO:0000313" key="3">
    <source>
        <dbReference type="Proteomes" id="UP000831390"/>
    </source>
</evidence>
<feature type="transmembrane region" description="Helical" evidence="1">
    <location>
        <begin position="20"/>
        <end position="42"/>
    </location>
</feature>
<keyword evidence="1" id="KW-0472">Membrane</keyword>
<organism evidence="2 3">
    <name type="scientific">Hymenobacter monticola</name>
    <dbReference type="NCBI Taxonomy" id="1705399"/>
    <lineage>
        <taxon>Bacteria</taxon>
        <taxon>Pseudomonadati</taxon>
        <taxon>Bacteroidota</taxon>
        <taxon>Cytophagia</taxon>
        <taxon>Cytophagales</taxon>
        <taxon>Hymenobacteraceae</taxon>
        <taxon>Hymenobacter</taxon>
    </lineage>
</organism>
<reference evidence="2 3" key="1">
    <citation type="submission" date="2022-03" db="EMBL/GenBank/DDBJ databases">
        <title>Hymenobactersp. isolated from the air.</title>
        <authorList>
            <person name="Won M."/>
            <person name="Kwon S.-W."/>
        </authorList>
    </citation>
    <scope>NUCLEOTIDE SEQUENCE [LARGE SCALE GENOMIC DNA]</scope>
    <source>
        <strain evidence="2 3">KACC 22596</strain>
        <plasmid evidence="2 3">unnamed4</plasmid>
    </source>
</reference>
<evidence type="ECO:0000256" key="1">
    <source>
        <dbReference type="SAM" id="Phobius"/>
    </source>
</evidence>
<dbReference type="Proteomes" id="UP000831390">
    <property type="component" value="Plasmid unnamed4"/>
</dbReference>
<accession>A0ABY4BCE0</accession>
<feature type="transmembrane region" description="Helical" evidence="1">
    <location>
        <begin position="49"/>
        <end position="71"/>
    </location>
</feature>
<dbReference type="EMBL" id="CP094538">
    <property type="protein sequence ID" value="UOE36818.1"/>
    <property type="molecule type" value="Genomic_DNA"/>
</dbReference>
<keyword evidence="3" id="KW-1185">Reference proteome</keyword>
<name>A0ABY4BCE0_9BACT</name>
<keyword evidence="1" id="KW-0812">Transmembrane</keyword>
<sequence>MVPFPFLLDVRDAVFFEVLAYAAFYGLTLLAGAVLLLVLVWFKRRAKPTGAVLAWLAAVCVAGMVGEALWYRAHPGALAGPTYWRHGAVLGLGLALYLLFRLDHLLLNQKK</sequence>